<feature type="compositionally biased region" description="Low complexity" evidence="1">
    <location>
        <begin position="76"/>
        <end position="90"/>
    </location>
</feature>
<name>A0A8T2AAQ3_9BRAS</name>
<feature type="compositionally biased region" description="Polar residues" evidence="1">
    <location>
        <begin position="317"/>
        <end position="327"/>
    </location>
</feature>
<gene>
    <name evidence="2" type="ORF">ISN45_Aa04g025190</name>
</gene>
<feature type="region of interest" description="Disordered" evidence="1">
    <location>
        <begin position="295"/>
        <end position="385"/>
    </location>
</feature>
<dbReference type="GO" id="GO:1901259">
    <property type="term" value="P:chloroplast rRNA processing"/>
    <property type="evidence" value="ECO:0007669"/>
    <property type="project" value="TreeGrafter"/>
</dbReference>
<proteinExistence type="predicted"/>
<keyword evidence="3" id="KW-1185">Reference proteome</keyword>
<dbReference type="FunFam" id="3.10.450.40:FF:000020">
    <property type="entry name" value="DNA-directed RNA polymerase subunit"/>
    <property type="match status" value="1"/>
</dbReference>
<evidence type="ECO:0000313" key="3">
    <source>
        <dbReference type="Proteomes" id="UP000694240"/>
    </source>
</evidence>
<accession>A0A8T2AAQ3</accession>
<sequence>MRQILVKLKHNPPSHLKLTSQPPSDEAAAPPKNSKKKPETESGPSAWGAWDKKKAETESGPAGWGIVDKKNSETESGPAALGAAAWGSWGQPTPTAANEDANEDDENPWVSLKETKSRDKDDKERIQWGNPAKKFPSSGGWSNGGGADWKGKRNHTPRPPRSEDDLAPMFTATRQRLDSFTSEEQELLSDVEPVMRTLRKIMHPSSYPDGDPISDDDKTFVLEKILNFHPQKETKLGSGVDFITVDKHTIFSDSRCFFVVSTDGAKQDFSYRKSLNNYLMMKYPDRAEEFIEKYFTKPRPSGNRDRNNQDATPPGEEQSQPPTQSIDNGGGDFKTQTQFQPSSQTETQTQSPSQTQAQSPSQTQTQSPSPSQTQTQSQSPSQTQT</sequence>
<dbReference type="GO" id="GO:0009507">
    <property type="term" value="C:chloroplast"/>
    <property type="evidence" value="ECO:0007669"/>
    <property type="project" value="TreeGrafter"/>
</dbReference>
<protein>
    <submittedName>
        <fullName evidence="2">Uncharacterized protein</fullName>
    </submittedName>
</protein>
<evidence type="ECO:0000256" key="1">
    <source>
        <dbReference type="SAM" id="MobiDB-lite"/>
    </source>
</evidence>
<reference evidence="2 3" key="1">
    <citation type="submission" date="2020-12" db="EMBL/GenBank/DDBJ databases">
        <title>Concerted genomic and epigenomic changes stabilize Arabidopsis allopolyploids.</title>
        <authorList>
            <person name="Chen Z."/>
        </authorList>
    </citation>
    <scope>NUCLEOTIDE SEQUENCE [LARGE SCALE GENOMIC DNA]</scope>
    <source>
        <strain evidence="2">Allo738</strain>
        <tissue evidence="2">Leaf</tissue>
    </source>
</reference>
<dbReference type="EMBL" id="JAEFBK010000009">
    <property type="protein sequence ID" value="KAG7569840.1"/>
    <property type="molecule type" value="Genomic_DNA"/>
</dbReference>
<feature type="compositionally biased region" description="Low complexity" evidence="1">
    <location>
        <begin position="335"/>
        <end position="385"/>
    </location>
</feature>
<dbReference type="AlphaFoldDB" id="A0A8T2AAQ3"/>
<evidence type="ECO:0000313" key="2">
    <source>
        <dbReference type="EMBL" id="KAG7569840.1"/>
    </source>
</evidence>
<feature type="compositionally biased region" description="Basic and acidic residues" evidence="1">
    <location>
        <begin position="113"/>
        <end position="126"/>
    </location>
</feature>
<dbReference type="Pfam" id="PF11523">
    <property type="entry name" value="DUF3223"/>
    <property type="match status" value="1"/>
</dbReference>
<dbReference type="PANTHER" id="PTHR33415:SF24">
    <property type="entry name" value="DNA-DIRECTED RNA POLYMERASE"/>
    <property type="match status" value="1"/>
</dbReference>
<organism evidence="2 3">
    <name type="scientific">Arabidopsis thaliana x Arabidopsis arenosa</name>
    <dbReference type="NCBI Taxonomy" id="1240361"/>
    <lineage>
        <taxon>Eukaryota</taxon>
        <taxon>Viridiplantae</taxon>
        <taxon>Streptophyta</taxon>
        <taxon>Embryophyta</taxon>
        <taxon>Tracheophyta</taxon>
        <taxon>Spermatophyta</taxon>
        <taxon>Magnoliopsida</taxon>
        <taxon>eudicotyledons</taxon>
        <taxon>Gunneridae</taxon>
        <taxon>Pentapetalae</taxon>
        <taxon>rosids</taxon>
        <taxon>malvids</taxon>
        <taxon>Brassicales</taxon>
        <taxon>Brassicaceae</taxon>
        <taxon>Camelineae</taxon>
        <taxon>Arabidopsis</taxon>
    </lineage>
</organism>
<dbReference type="GO" id="GO:0009658">
    <property type="term" value="P:chloroplast organization"/>
    <property type="evidence" value="ECO:0007669"/>
    <property type="project" value="TreeGrafter"/>
</dbReference>
<dbReference type="PANTHER" id="PTHR33415">
    <property type="entry name" value="PROTEIN EMBRYO DEFECTIVE 514"/>
    <property type="match status" value="1"/>
</dbReference>
<dbReference type="Proteomes" id="UP000694240">
    <property type="component" value="Chromosome 9"/>
</dbReference>
<dbReference type="InterPro" id="IPR044673">
    <property type="entry name" value="DCL-like"/>
</dbReference>
<feature type="region of interest" description="Disordered" evidence="1">
    <location>
        <begin position="1"/>
        <end position="166"/>
    </location>
</feature>
<comment type="caution">
    <text evidence="2">The sequence shown here is derived from an EMBL/GenBank/DDBJ whole genome shotgun (WGS) entry which is preliminary data.</text>
</comment>